<dbReference type="OrthoDB" id="2887at2759"/>
<dbReference type="Proteomes" id="UP000228934">
    <property type="component" value="Unassembled WGS sequence"/>
</dbReference>
<gene>
    <name evidence="1" type="ORF">AB205_0026330</name>
</gene>
<evidence type="ECO:0000313" key="1">
    <source>
        <dbReference type="EMBL" id="PIO40221.1"/>
    </source>
</evidence>
<dbReference type="PANTHER" id="PTHR11510">
    <property type="entry name" value="MYO-INOSITOL-1 PHOSPHATE SYNTHASE"/>
    <property type="match status" value="1"/>
</dbReference>
<reference evidence="2" key="1">
    <citation type="journal article" date="2017" name="Nat. Commun.">
        <title>The North American bullfrog draft genome provides insight into hormonal regulation of long noncoding RNA.</title>
        <authorList>
            <person name="Hammond S.A."/>
            <person name="Warren R.L."/>
            <person name="Vandervalk B.P."/>
            <person name="Kucuk E."/>
            <person name="Khan H."/>
            <person name="Gibb E.A."/>
            <person name="Pandoh P."/>
            <person name="Kirk H."/>
            <person name="Zhao Y."/>
            <person name="Jones M."/>
            <person name="Mungall A.J."/>
            <person name="Coope R."/>
            <person name="Pleasance S."/>
            <person name="Moore R.A."/>
            <person name="Holt R.A."/>
            <person name="Round J.M."/>
            <person name="Ohora S."/>
            <person name="Walle B.V."/>
            <person name="Veldhoen N."/>
            <person name="Helbing C.C."/>
            <person name="Birol I."/>
        </authorList>
    </citation>
    <scope>NUCLEOTIDE SEQUENCE [LARGE SCALE GENOMIC DNA]</scope>
</reference>
<evidence type="ECO:0000313" key="2">
    <source>
        <dbReference type="Proteomes" id="UP000228934"/>
    </source>
</evidence>
<dbReference type="EMBL" id="KV924499">
    <property type="protein sequence ID" value="PIO40221.1"/>
    <property type="molecule type" value="Genomic_DNA"/>
</dbReference>
<accession>A0A2G9SLD8</accession>
<dbReference type="InterPro" id="IPR036291">
    <property type="entry name" value="NAD(P)-bd_dom_sf"/>
</dbReference>
<name>A0A2G9SLD8_AQUCT</name>
<dbReference type="GO" id="GO:0006021">
    <property type="term" value="P:inositol biosynthetic process"/>
    <property type="evidence" value="ECO:0007669"/>
    <property type="project" value="InterPro"/>
</dbReference>
<dbReference type="Gene3D" id="3.40.50.720">
    <property type="entry name" value="NAD(P)-binding Rossmann-like Domain"/>
    <property type="match status" value="1"/>
</dbReference>
<organism evidence="1 2">
    <name type="scientific">Aquarana catesbeiana</name>
    <name type="common">American bullfrog</name>
    <name type="synonym">Rana catesbeiana</name>
    <dbReference type="NCBI Taxonomy" id="8400"/>
    <lineage>
        <taxon>Eukaryota</taxon>
        <taxon>Metazoa</taxon>
        <taxon>Chordata</taxon>
        <taxon>Craniata</taxon>
        <taxon>Vertebrata</taxon>
        <taxon>Euteleostomi</taxon>
        <taxon>Amphibia</taxon>
        <taxon>Batrachia</taxon>
        <taxon>Anura</taxon>
        <taxon>Neobatrachia</taxon>
        <taxon>Ranoidea</taxon>
        <taxon>Ranidae</taxon>
        <taxon>Aquarana</taxon>
    </lineage>
</organism>
<dbReference type="GO" id="GO:0008654">
    <property type="term" value="P:phospholipid biosynthetic process"/>
    <property type="evidence" value="ECO:0007669"/>
    <property type="project" value="InterPro"/>
</dbReference>
<dbReference type="AlphaFoldDB" id="A0A2G9SLD8"/>
<dbReference type="Pfam" id="PF07994">
    <property type="entry name" value="NAD_binding_5"/>
    <property type="match status" value="1"/>
</dbReference>
<dbReference type="SUPFAM" id="SSF51735">
    <property type="entry name" value="NAD(P)-binding Rossmann-fold domains"/>
    <property type="match status" value="1"/>
</dbReference>
<keyword evidence="2" id="KW-1185">Reference proteome</keyword>
<sequence>MYGKSPLDLHSIIPPDVFHLLLICLPLYFHLAVPLNVEDNNDSLLASPIILDLVILTELCQRITFCTEQDQDFQTFHSVLSILSFLCKAPLVPQGTPVVNALFRQRNCIENILRACLGLYPQNHMMLEYKMQRSFASLKRPSKDLNPCPISSKKGMVQVNGFHQGITNGHCNGLKQTVTSSDTEIEN</sequence>
<dbReference type="InterPro" id="IPR002587">
    <property type="entry name" value="Myo-inos-1-P_Synthase"/>
</dbReference>
<proteinExistence type="predicted"/>
<protein>
    <submittedName>
        <fullName evidence="1">Uncharacterized protein</fullName>
    </submittedName>
</protein>
<dbReference type="GO" id="GO:0004512">
    <property type="term" value="F:inositol-3-phosphate synthase activity"/>
    <property type="evidence" value="ECO:0007669"/>
    <property type="project" value="InterPro"/>
</dbReference>